<evidence type="ECO:0000313" key="2">
    <source>
        <dbReference type="EMBL" id="MBC9250161.1"/>
    </source>
</evidence>
<evidence type="ECO:0008006" key="4">
    <source>
        <dbReference type="Google" id="ProtNLM"/>
    </source>
</evidence>
<comment type="caution">
    <text evidence="2">The sequence shown here is derived from an EMBL/GenBank/DDBJ whole genome shotgun (WGS) entry which is preliminary data.</text>
</comment>
<feature type="compositionally biased region" description="Low complexity" evidence="1">
    <location>
        <begin position="1"/>
        <end position="17"/>
    </location>
</feature>
<sequence>MAAPKPVAPSAAPASADAKPDTVVAPVDVAEASAKQTPTVLPALGSKAVKDTSLPKPEERAPKPAAKVSASKPLPAAKLDLRLPPGMVEQLQPEEPVDIDFSKPALLPEMFVEKPTQPGPFELNGRLITNDHSKEDYWDSVEGAELQFKFRN</sequence>
<gene>
    <name evidence="2" type="ORF">A9179_07730</name>
</gene>
<dbReference type="EMBL" id="LZEU01000001">
    <property type="protein sequence ID" value="MBC9250161.1"/>
    <property type="molecule type" value="Genomic_DNA"/>
</dbReference>
<feature type="compositionally biased region" description="Low complexity" evidence="1">
    <location>
        <begin position="63"/>
        <end position="73"/>
    </location>
</feature>
<name>A0ABR7RXU9_AQUAC</name>
<protein>
    <recommendedName>
        <fullName evidence="4">Translation initiation factor 2</fullName>
    </recommendedName>
</protein>
<accession>A0ABR7RXU9</accession>
<feature type="region of interest" description="Disordered" evidence="1">
    <location>
        <begin position="1"/>
        <end position="73"/>
    </location>
</feature>
<evidence type="ECO:0000256" key="1">
    <source>
        <dbReference type="SAM" id="MobiDB-lite"/>
    </source>
</evidence>
<dbReference type="Proteomes" id="UP000744555">
    <property type="component" value="Unassembled WGS sequence"/>
</dbReference>
<organism evidence="2 3">
    <name type="scientific">Aquipseudomonas alcaligenes</name>
    <name type="common">Pseudomonas alcaligenes</name>
    <dbReference type="NCBI Taxonomy" id="43263"/>
    <lineage>
        <taxon>Bacteria</taxon>
        <taxon>Pseudomonadati</taxon>
        <taxon>Pseudomonadota</taxon>
        <taxon>Gammaproteobacteria</taxon>
        <taxon>Pseudomonadales</taxon>
        <taxon>Pseudomonadaceae</taxon>
        <taxon>Aquipseudomonas</taxon>
    </lineage>
</organism>
<evidence type="ECO:0000313" key="3">
    <source>
        <dbReference type="Proteomes" id="UP000744555"/>
    </source>
</evidence>
<keyword evidence="3" id="KW-1185">Reference proteome</keyword>
<reference evidence="2 3" key="1">
    <citation type="submission" date="2016-06" db="EMBL/GenBank/DDBJ databases">
        <authorList>
            <person name="Ramos C."/>
            <person name="Pintado A."/>
            <person name="Crespo-Gomez J.I."/>
        </authorList>
    </citation>
    <scope>NUCLEOTIDE SEQUENCE [LARGE SCALE GENOMIC DNA]</scope>
    <source>
        <strain evidence="2 3">AVO110</strain>
    </source>
</reference>
<proteinExistence type="predicted"/>